<evidence type="ECO:0000256" key="1">
    <source>
        <dbReference type="SAM" id="MobiDB-lite"/>
    </source>
</evidence>
<dbReference type="AlphaFoldDB" id="A0A852X049"/>
<keyword evidence="2" id="KW-0812">Transmembrane</keyword>
<feature type="transmembrane region" description="Helical" evidence="2">
    <location>
        <begin position="28"/>
        <end position="52"/>
    </location>
</feature>
<evidence type="ECO:0000313" key="3">
    <source>
        <dbReference type="EMBL" id="NYG36682.1"/>
    </source>
</evidence>
<comment type="caution">
    <text evidence="3">The sequence shown here is derived from an EMBL/GenBank/DDBJ whole genome shotgun (WGS) entry which is preliminary data.</text>
</comment>
<feature type="transmembrane region" description="Helical" evidence="2">
    <location>
        <begin position="150"/>
        <end position="176"/>
    </location>
</feature>
<accession>A0A852X049</accession>
<name>A0A852X049_9MICO</name>
<feature type="region of interest" description="Disordered" evidence="1">
    <location>
        <begin position="1"/>
        <end position="24"/>
    </location>
</feature>
<keyword evidence="2" id="KW-1133">Transmembrane helix</keyword>
<feature type="compositionally biased region" description="Pro residues" evidence="1">
    <location>
        <begin position="1"/>
        <end position="10"/>
    </location>
</feature>
<dbReference type="Proteomes" id="UP000592181">
    <property type="component" value="Unassembled WGS sequence"/>
</dbReference>
<protein>
    <submittedName>
        <fullName evidence="3">Uncharacterized protein</fullName>
    </submittedName>
</protein>
<evidence type="ECO:0000256" key="2">
    <source>
        <dbReference type="SAM" id="Phobius"/>
    </source>
</evidence>
<keyword evidence="2" id="KW-0472">Membrane</keyword>
<keyword evidence="4" id="KW-1185">Reference proteome</keyword>
<evidence type="ECO:0000313" key="4">
    <source>
        <dbReference type="Proteomes" id="UP000592181"/>
    </source>
</evidence>
<gene>
    <name evidence="3" type="ORF">BJY28_001151</name>
</gene>
<sequence length="179" mass="18338">MSYSAPPPYEQPGQPGQSGNTSKGGKPWLLISGGIIVLLSLVLCGIGGFMAVPQMQDIGEAEQITGSTTVTLGEGESTNAWVEEGTYATCSAIAPDGSSVPDASNGEQTVSWGNDSYERAFAVEAEQSGEYTISCSAPFVLGDGISTGGILVASGGGVLCCIGFLVLVIGLVLWLVRRK</sequence>
<dbReference type="RefSeq" id="WP_179462147.1">
    <property type="nucleotide sequence ID" value="NZ_JACBZX010000001.1"/>
</dbReference>
<organism evidence="3 4">
    <name type="scientific">Janibacter alkaliphilus</name>
    <dbReference type="NCBI Taxonomy" id="1069963"/>
    <lineage>
        <taxon>Bacteria</taxon>
        <taxon>Bacillati</taxon>
        <taxon>Actinomycetota</taxon>
        <taxon>Actinomycetes</taxon>
        <taxon>Micrococcales</taxon>
        <taxon>Intrasporangiaceae</taxon>
        <taxon>Janibacter</taxon>
    </lineage>
</organism>
<proteinExistence type="predicted"/>
<reference evidence="3 4" key="1">
    <citation type="submission" date="2020-07" db="EMBL/GenBank/DDBJ databases">
        <title>Sequencing the genomes of 1000 actinobacteria strains.</title>
        <authorList>
            <person name="Klenk H.-P."/>
        </authorList>
    </citation>
    <scope>NUCLEOTIDE SEQUENCE [LARGE SCALE GENOMIC DNA]</scope>
    <source>
        <strain evidence="3 4">DSM 24723</strain>
    </source>
</reference>
<dbReference type="EMBL" id="JACBZX010000001">
    <property type="protein sequence ID" value="NYG36682.1"/>
    <property type="molecule type" value="Genomic_DNA"/>
</dbReference>